<gene>
    <name evidence="5" type="ORF">GLAREA_06168</name>
</gene>
<evidence type="ECO:0000256" key="1">
    <source>
        <dbReference type="ARBA" id="ARBA00005466"/>
    </source>
</evidence>
<dbReference type="PANTHER" id="PTHR13878:SF97">
    <property type="entry name" value="ISOAMYL ALCOHOL OXIDASE"/>
    <property type="match status" value="1"/>
</dbReference>
<feature type="chain" id="PRO_5004508259" evidence="3">
    <location>
        <begin position="18"/>
        <end position="585"/>
    </location>
</feature>
<dbReference type="RefSeq" id="XP_008079773.1">
    <property type="nucleotide sequence ID" value="XM_008081582.1"/>
</dbReference>
<evidence type="ECO:0000313" key="5">
    <source>
        <dbReference type="EMBL" id="EPE33156.1"/>
    </source>
</evidence>
<dbReference type="Gene3D" id="3.30.465.10">
    <property type="match status" value="2"/>
</dbReference>
<comment type="similarity">
    <text evidence="1">Belongs to the oxygen-dependent FAD-linked oxidoreductase family.</text>
</comment>
<protein>
    <submittedName>
        <fullName evidence="5">FAD-binding protein</fullName>
    </submittedName>
</protein>
<feature type="signal peptide" evidence="3">
    <location>
        <begin position="1"/>
        <end position="17"/>
    </location>
</feature>
<accession>S3DM56</accession>
<name>S3DM56_GLAL2</name>
<dbReference type="Pfam" id="PF08031">
    <property type="entry name" value="BBE"/>
    <property type="match status" value="1"/>
</dbReference>
<sequence length="585" mass="63191">MAWSWLCALLVLSQVSAISLPIQNRQDADARNGLKCKCYEGERCWPSVGEWKALNASVDGQLQRVLPLAVSCYNTFEGVATYNADKCAAATAGFSSQAYVGNDPVYAMNPLYTNDTCLPTTNPSASCTQGYLSDYAIVATKERHIAAGVKFARKNNIRLTIRNTGHDFMGRSSAYGGLTINTHRFKDVAFTAKYKGPGGYKGSAVTVGAGIQVGELYKLAFEQSPKVTVVGGECATVGFAGGYIQGGGHGPLATLHGMAADQALSFNVVTAEGDIVKANADENKDLFWALRGGGPATFGVVTSVTVKTFPEVPSAGTILDINSTHTTDPAVFWKGVEAFHAQANHFVDNGMFVYYVILSGSLHVQPLYGPNMNSEKLLKVLKPLFDDLKAKGVPYSTSTKEFPTFYELYMDIFEPEGAGSDQLTGGRFMHRDDIAANNSGIMEAYKTALSPSPEFPFGIVVGHIVGPGYGAPSVDDAVHPLWRKATSFSITSLFPTAANWKAAKKVQTEVVTKALDEAAPKGGAYVNECDLGQPDWQNQFWGSNYPRLLKTRQKWDPEGIFYAETTVGTEKWAEFGEPPRLCKKN</sequence>
<feature type="domain" description="FAD-binding PCMH-type" evidence="4">
    <location>
        <begin position="128"/>
        <end position="311"/>
    </location>
</feature>
<dbReference type="SUPFAM" id="SSF56176">
    <property type="entry name" value="FAD-binding/transporter-associated domain-like"/>
    <property type="match status" value="1"/>
</dbReference>
<evidence type="ECO:0000256" key="3">
    <source>
        <dbReference type="SAM" id="SignalP"/>
    </source>
</evidence>
<dbReference type="OMA" id="FYGRYVI"/>
<dbReference type="OrthoDB" id="9983560at2759"/>
<dbReference type="InterPro" id="IPR016169">
    <property type="entry name" value="FAD-bd_PCMH_sub2"/>
</dbReference>
<evidence type="ECO:0000259" key="4">
    <source>
        <dbReference type="PROSITE" id="PS51387"/>
    </source>
</evidence>
<dbReference type="PANTHER" id="PTHR13878">
    <property type="entry name" value="GULONOLACTONE OXIDASE"/>
    <property type="match status" value="1"/>
</dbReference>
<dbReference type="InterPro" id="IPR012951">
    <property type="entry name" value="BBE"/>
</dbReference>
<proteinExistence type="inferred from homology"/>
<dbReference type="HOGENOM" id="CLU_018354_4_2_1"/>
<dbReference type="InterPro" id="IPR016166">
    <property type="entry name" value="FAD-bd_PCMH"/>
</dbReference>
<evidence type="ECO:0000256" key="2">
    <source>
        <dbReference type="ARBA" id="ARBA00023002"/>
    </source>
</evidence>
<dbReference type="eggNOG" id="ENOG502QTQH">
    <property type="taxonomic scope" value="Eukaryota"/>
</dbReference>
<dbReference type="GO" id="GO:0016491">
    <property type="term" value="F:oxidoreductase activity"/>
    <property type="evidence" value="ECO:0007669"/>
    <property type="project" value="UniProtKB-KW"/>
</dbReference>
<dbReference type="GO" id="GO:0071949">
    <property type="term" value="F:FAD binding"/>
    <property type="evidence" value="ECO:0007669"/>
    <property type="project" value="InterPro"/>
</dbReference>
<dbReference type="KEGG" id="glz:GLAREA_06168"/>
<keyword evidence="3" id="KW-0732">Signal</keyword>
<dbReference type="PROSITE" id="PS51387">
    <property type="entry name" value="FAD_PCMH"/>
    <property type="match status" value="1"/>
</dbReference>
<dbReference type="Pfam" id="PF01565">
    <property type="entry name" value="FAD_binding_4"/>
    <property type="match status" value="1"/>
</dbReference>
<keyword evidence="2" id="KW-0560">Oxidoreductase</keyword>
<keyword evidence="6" id="KW-1185">Reference proteome</keyword>
<dbReference type="AlphaFoldDB" id="S3DM56"/>
<dbReference type="InterPro" id="IPR036318">
    <property type="entry name" value="FAD-bd_PCMH-like_sf"/>
</dbReference>
<reference evidence="5 6" key="1">
    <citation type="journal article" date="2013" name="BMC Genomics">
        <title>Genomics-driven discovery of the pneumocandin biosynthetic gene cluster in the fungus Glarea lozoyensis.</title>
        <authorList>
            <person name="Chen L."/>
            <person name="Yue Q."/>
            <person name="Zhang X."/>
            <person name="Xiang M."/>
            <person name="Wang C."/>
            <person name="Li S."/>
            <person name="Che Y."/>
            <person name="Ortiz-Lopez F.J."/>
            <person name="Bills G.F."/>
            <person name="Liu X."/>
            <person name="An Z."/>
        </authorList>
    </citation>
    <scope>NUCLEOTIDE SEQUENCE [LARGE SCALE GENOMIC DNA]</scope>
    <source>
        <strain evidence="6">ATCC 20868 / MF5171</strain>
    </source>
</reference>
<dbReference type="GeneID" id="19465222"/>
<dbReference type="Proteomes" id="UP000016922">
    <property type="component" value="Unassembled WGS sequence"/>
</dbReference>
<organism evidence="5 6">
    <name type="scientific">Glarea lozoyensis (strain ATCC 20868 / MF5171)</name>
    <dbReference type="NCBI Taxonomy" id="1116229"/>
    <lineage>
        <taxon>Eukaryota</taxon>
        <taxon>Fungi</taxon>
        <taxon>Dikarya</taxon>
        <taxon>Ascomycota</taxon>
        <taxon>Pezizomycotina</taxon>
        <taxon>Leotiomycetes</taxon>
        <taxon>Helotiales</taxon>
        <taxon>Helotiaceae</taxon>
        <taxon>Glarea</taxon>
    </lineage>
</organism>
<dbReference type="EMBL" id="KE145358">
    <property type="protein sequence ID" value="EPE33156.1"/>
    <property type="molecule type" value="Genomic_DNA"/>
</dbReference>
<evidence type="ECO:0000313" key="6">
    <source>
        <dbReference type="Proteomes" id="UP000016922"/>
    </source>
</evidence>
<dbReference type="InterPro" id="IPR050432">
    <property type="entry name" value="FAD-linked_Oxidoreductases_BP"/>
</dbReference>
<dbReference type="InterPro" id="IPR006094">
    <property type="entry name" value="Oxid_FAD_bind_N"/>
</dbReference>